<proteinExistence type="predicted"/>
<protein>
    <submittedName>
        <fullName evidence="1">Uncharacterized protein</fullName>
    </submittedName>
</protein>
<gene>
    <name evidence="1" type="ORF">EZS28_055048</name>
</gene>
<feature type="non-terminal residue" evidence="1">
    <location>
        <position position="140"/>
    </location>
</feature>
<reference evidence="1 2" key="1">
    <citation type="submission" date="2019-03" db="EMBL/GenBank/DDBJ databases">
        <title>Single cell metagenomics reveals metabolic interactions within the superorganism composed of flagellate Streblomastix strix and complex community of Bacteroidetes bacteria on its surface.</title>
        <authorList>
            <person name="Treitli S.C."/>
            <person name="Kolisko M."/>
            <person name="Husnik F."/>
            <person name="Keeling P."/>
            <person name="Hampl V."/>
        </authorList>
    </citation>
    <scope>NUCLEOTIDE SEQUENCE [LARGE SCALE GENOMIC DNA]</scope>
    <source>
        <strain evidence="1">ST1C</strain>
    </source>
</reference>
<dbReference type="AlphaFoldDB" id="A0A5J4Q7V7"/>
<organism evidence="1 2">
    <name type="scientific">Streblomastix strix</name>
    <dbReference type="NCBI Taxonomy" id="222440"/>
    <lineage>
        <taxon>Eukaryota</taxon>
        <taxon>Metamonada</taxon>
        <taxon>Preaxostyla</taxon>
        <taxon>Oxymonadida</taxon>
        <taxon>Streblomastigidae</taxon>
        <taxon>Streblomastix</taxon>
    </lineage>
</organism>
<name>A0A5J4Q7V7_9EUKA</name>
<accession>A0A5J4Q7V7</accession>
<sequence length="140" mass="16063">MRKWTKTGTQITVMQTANLIVKLNYQRLQFQDASLFLNTIDQQKTQVLRLKGWNSTKIMNKTAILDMNWRIAKLRANIPAQLIQIPPQMTMTTDAAPSGWCSTLEKELEMIAMAHGIWKNRQAKLTSNNSQIKAITQGFR</sequence>
<comment type="caution">
    <text evidence="1">The sequence shown here is derived from an EMBL/GenBank/DDBJ whole genome shotgun (WGS) entry which is preliminary data.</text>
</comment>
<evidence type="ECO:0000313" key="1">
    <source>
        <dbReference type="EMBL" id="KAA6317737.1"/>
    </source>
</evidence>
<evidence type="ECO:0000313" key="2">
    <source>
        <dbReference type="Proteomes" id="UP000324800"/>
    </source>
</evidence>
<dbReference type="Proteomes" id="UP000324800">
    <property type="component" value="Unassembled WGS sequence"/>
</dbReference>
<dbReference type="EMBL" id="SNRW01046504">
    <property type="protein sequence ID" value="KAA6317737.1"/>
    <property type="molecule type" value="Genomic_DNA"/>
</dbReference>
<dbReference type="OrthoDB" id="5988448at2759"/>